<keyword evidence="1" id="KW-1133">Transmembrane helix</keyword>
<organism evidence="2 3">
    <name type="scientific">Algibacter miyuki</name>
    <dbReference type="NCBI Taxonomy" id="1306933"/>
    <lineage>
        <taxon>Bacteria</taxon>
        <taxon>Pseudomonadati</taxon>
        <taxon>Bacteroidota</taxon>
        <taxon>Flavobacteriia</taxon>
        <taxon>Flavobacteriales</taxon>
        <taxon>Flavobacteriaceae</taxon>
        <taxon>Algibacter</taxon>
    </lineage>
</organism>
<feature type="transmembrane region" description="Helical" evidence="1">
    <location>
        <begin position="19"/>
        <end position="37"/>
    </location>
</feature>
<keyword evidence="1" id="KW-0472">Membrane</keyword>
<dbReference type="EMBL" id="JBHMFA010000001">
    <property type="protein sequence ID" value="MFB9104064.1"/>
    <property type="molecule type" value="Genomic_DNA"/>
</dbReference>
<accession>A0ABV5GX64</accession>
<protein>
    <submittedName>
        <fullName evidence="2">Uncharacterized protein</fullName>
    </submittedName>
</protein>
<keyword evidence="3" id="KW-1185">Reference proteome</keyword>
<name>A0ABV5GX64_9FLAO</name>
<evidence type="ECO:0000256" key="1">
    <source>
        <dbReference type="SAM" id="Phobius"/>
    </source>
</evidence>
<evidence type="ECO:0000313" key="3">
    <source>
        <dbReference type="Proteomes" id="UP001589590"/>
    </source>
</evidence>
<proteinExistence type="predicted"/>
<comment type="caution">
    <text evidence="2">The sequence shown here is derived from an EMBL/GenBank/DDBJ whole genome shotgun (WGS) entry which is preliminary data.</text>
</comment>
<evidence type="ECO:0000313" key="2">
    <source>
        <dbReference type="EMBL" id="MFB9104064.1"/>
    </source>
</evidence>
<gene>
    <name evidence="2" type="ORF">ACFFU1_04060</name>
</gene>
<dbReference type="Proteomes" id="UP001589590">
    <property type="component" value="Unassembled WGS sequence"/>
</dbReference>
<sequence>MIITKVLGLTSTLTRSKKAKIAILLIEVAVLAHAVATRKGKTQKKLKKVKR</sequence>
<reference evidence="2 3" key="1">
    <citation type="submission" date="2024-09" db="EMBL/GenBank/DDBJ databases">
        <authorList>
            <person name="Sun Q."/>
            <person name="Mori K."/>
        </authorList>
    </citation>
    <scope>NUCLEOTIDE SEQUENCE [LARGE SCALE GENOMIC DNA]</scope>
    <source>
        <strain evidence="2 3">CECT 8300</strain>
    </source>
</reference>
<keyword evidence="1" id="KW-0812">Transmembrane</keyword>
<dbReference type="RefSeq" id="WP_290268370.1">
    <property type="nucleotide sequence ID" value="NZ_JAUFQP010000004.1"/>
</dbReference>